<reference evidence="1 2" key="2">
    <citation type="journal article" date="2022" name="Mol. Ecol. Resour.">
        <title>The genomes of chicory, endive, great burdock and yacon provide insights into Asteraceae paleo-polyploidization history and plant inulin production.</title>
        <authorList>
            <person name="Fan W."/>
            <person name="Wang S."/>
            <person name="Wang H."/>
            <person name="Wang A."/>
            <person name="Jiang F."/>
            <person name="Liu H."/>
            <person name="Zhao H."/>
            <person name="Xu D."/>
            <person name="Zhang Y."/>
        </authorList>
    </citation>
    <scope>NUCLEOTIDE SEQUENCE [LARGE SCALE GENOMIC DNA]</scope>
    <source>
        <strain evidence="2">cv. Niubang</strain>
    </source>
</reference>
<evidence type="ECO:0000313" key="2">
    <source>
        <dbReference type="Proteomes" id="UP001055879"/>
    </source>
</evidence>
<reference evidence="2" key="1">
    <citation type="journal article" date="2022" name="Mol. Ecol. Resour.">
        <title>The genomes of chicory, endive, great burdock and yacon provide insights into Asteraceae palaeo-polyploidization history and plant inulin production.</title>
        <authorList>
            <person name="Fan W."/>
            <person name="Wang S."/>
            <person name="Wang H."/>
            <person name="Wang A."/>
            <person name="Jiang F."/>
            <person name="Liu H."/>
            <person name="Zhao H."/>
            <person name="Xu D."/>
            <person name="Zhang Y."/>
        </authorList>
    </citation>
    <scope>NUCLEOTIDE SEQUENCE [LARGE SCALE GENOMIC DNA]</scope>
    <source>
        <strain evidence="2">cv. Niubang</strain>
    </source>
</reference>
<dbReference type="EMBL" id="CM042051">
    <property type="protein sequence ID" value="KAI3729343.1"/>
    <property type="molecule type" value="Genomic_DNA"/>
</dbReference>
<name>A0ACB9C543_ARCLA</name>
<protein>
    <submittedName>
        <fullName evidence="1">Uncharacterized protein</fullName>
    </submittedName>
</protein>
<organism evidence="1 2">
    <name type="scientific">Arctium lappa</name>
    <name type="common">Greater burdock</name>
    <name type="synonym">Lappa major</name>
    <dbReference type="NCBI Taxonomy" id="4217"/>
    <lineage>
        <taxon>Eukaryota</taxon>
        <taxon>Viridiplantae</taxon>
        <taxon>Streptophyta</taxon>
        <taxon>Embryophyta</taxon>
        <taxon>Tracheophyta</taxon>
        <taxon>Spermatophyta</taxon>
        <taxon>Magnoliopsida</taxon>
        <taxon>eudicotyledons</taxon>
        <taxon>Gunneridae</taxon>
        <taxon>Pentapetalae</taxon>
        <taxon>asterids</taxon>
        <taxon>campanulids</taxon>
        <taxon>Asterales</taxon>
        <taxon>Asteraceae</taxon>
        <taxon>Carduoideae</taxon>
        <taxon>Cardueae</taxon>
        <taxon>Arctiinae</taxon>
        <taxon>Arctium</taxon>
    </lineage>
</organism>
<evidence type="ECO:0000313" key="1">
    <source>
        <dbReference type="EMBL" id="KAI3729343.1"/>
    </source>
</evidence>
<gene>
    <name evidence="1" type="ORF">L6452_17999</name>
</gene>
<keyword evidence="2" id="KW-1185">Reference proteome</keyword>
<sequence>MRFNGLLSCNISKYFSPSKHKLTENLFHQVDGYGRARRLDQRKLFSKVSPAMPHDSFDELFDEEKDDFDASLARKQFPSIMLGQSRPVDLYDGSSDGPETSSVLTAEICSELLHSSIGAEMVDPDVLCDSWGSIADEFNQFSNDKTECKSDQGSLGLTCSPSIFRNEKPSSKEENSSALPSFTKSQNSQKSDLQCAVDDPSNRGAFRDQPDTAPFELILDKSISCIPALSKKQCSQLENSGLPTIRKLLSHFPRTYADLQNAQFTIDDGQYLIFVGKVLSSRGIKASCSLSFLEVIVGCEVAESGSASACMVSKKTSGSKRTIYLHLKKFFRGTRFTYQPFLRSIQEKQKAGDIVCVSGKVRTMSMRTKDHYEMREYSLDLIRDDDDESACAEGRPYPIYPSKGGLNPKLLGDIIARVLDALPPDVDPIPKNILQIFGLKSLRDAYIGIHQPANFNEADLARKRIIFDQFFYLQLGRLFQMLEGLGTWIEKDGLLDKYRNPATNAVLADEWCILTKKFLKALPYSLTSSQSSAVSEIIWDLKRKVPMNRLLQGDVGCGKTVVAFLACMEVIGSGYQAAFMVPTELLAIQHHDHLLNLLENMEDVHCKPSVALLTGSTPLKRARQIREGLQSGEITFVIGTHSLIAEKVEFSSLRIAVVDEQHRFGVIQRGRFNSKLYCNSLNSRLAEIDSTGSSKGDIHMAPHVLAMTATPIPRTLALALYGDMSLTQITDLPPGRKPIDTFIVEGNETGFEEVYQMMNGELESGGRVYIVYPIIDQSEQLPQLRGASADLEVISNRFEGVNCGLLHGRMKSDEKDEALRRFRSGETQILLSTQVIEVGVDVPEASMMVVMNAERFGIAQLHQLRGRVGRGVRKSKCVLLSSTTSGLARLKVLEKSSDGFHLANMDLLLRGPGDLLGRKQSGHLPEFPVARLEIDGNILQEAHLAALTILGESHNLEKFPALKAELSMRQPLCLLGD</sequence>
<dbReference type="Proteomes" id="UP001055879">
    <property type="component" value="Linkage Group LG05"/>
</dbReference>
<accession>A0ACB9C543</accession>
<proteinExistence type="predicted"/>
<comment type="caution">
    <text evidence="1">The sequence shown here is derived from an EMBL/GenBank/DDBJ whole genome shotgun (WGS) entry which is preliminary data.</text>
</comment>